<dbReference type="RefSeq" id="WP_129192114.1">
    <property type="nucleotide sequence ID" value="NZ_CP035491.1"/>
</dbReference>
<accession>A0A4P6FEA2</accession>
<gene>
    <name evidence="7" type="ORF">ET445_15755</name>
</gene>
<evidence type="ECO:0000256" key="2">
    <source>
        <dbReference type="ARBA" id="ARBA00022556"/>
    </source>
</evidence>
<evidence type="ECO:0000256" key="3">
    <source>
        <dbReference type="ARBA" id="ARBA00022679"/>
    </source>
</evidence>
<dbReference type="Pfam" id="PF13720">
    <property type="entry name" value="Acetyltransf_11"/>
    <property type="match status" value="1"/>
</dbReference>
<proteinExistence type="predicted"/>
<protein>
    <submittedName>
        <fullName evidence="7">Acyl-ACP--UDP-N- acetylglucosamine O-acyltransferase</fullName>
    </submittedName>
</protein>
<dbReference type="InterPro" id="IPR001451">
    <property type="entry name" value="Hexapep"/>
</dbReference>
<dbReference type="InterPro" id="IPR011004">
    <property type="entry name" value="Trimer_LpxA-like_sf"/>
</dbReference>
<dbReference type="GO" id="GO:0016020">
    <property type="term" value="C:membrane"/>
    <property type="evidence" value="ECO:0007669"/>
    <property type="project" value="GOC"/>
</dbReference>
<feature type="domain" description="UDP N-acetylglucosamine O-acyltransferase C-terminal" evidence="6">
    <location>
        <begin position="162"/>
        <end position="201"/>
    </location>
</feature>
<evidence type="ECO:0000313" key="7">
    <source>
        <dbReference type="EMBL" id="QAY74570.1"/>
    </source>
</evidence>
<evidence type="ECO:0000256" key="5">
    <source>
        <dbReference type="ARBA" id="ARBA00023315"/>
    </source>
</evidence>
<sequence>MNDIHPTAVIAGDVRIGADNTIGPFVVITGPVDIGDGNWIGAGVVIGAPPEVRSYPHPTSVSPSTGNGVRIGDRNVIREYAQIHQGWKGRTTVGDDAFIMNQVYVAHDGSVGDGASLASSVLLAGHVTVGAGANLGLGTAVHQFRTVGRGAMVGMSSVVTRDIPPYAKAFGSPASVRGANAIGMERAGRDPELIALLAAVYAGQDIDVDAILDDDLRSEVGRWIAERDSRARR</sequence>
<keyword evidence="5 7" id="KW-0012">Acyltransferase</keyword>
<dbReference type="GO" id="GO:0008780">
    <property type="term" value="F:acyl-[acyl-carrier-protein]-UDP-N-acetylglucosamine O-acyltransferase activity"/>
    <property type="evidence" value="ECO:0007669"/>
    <property type="project" value="InterPro"/>
</dbReference>
<dbReference type="Proteomes" id="UP000291259">
    <property type="component" value="Chromosome"/>
</dbReference>
<keyword evidence="1" id="KW-0444">Lipid biosynthesis</keyword>
<dbReference type="PANTHER" id="PTHR43480:SF1">
    <property type="entry name" value="ACYL-[ACYL-CARRIER-PROTEIN]--UDP-N-ACETYLGLUCOSAMINE O-ACYLTRANSFERASE, MITOCHONDRIAL-RELATED"/>
    <property type="match status" value="1"/>
</dbReference>
<dbReference type="PANTHER" id="PTHR43480">
    <property type="entry name" value="ACYL-[ACYL-CARRIER-PROTEIN]--UDP-N-ACETYLGLUCOSAMINE O-ACYLTRANSFERASE"/>
    <property type="match status" value="1"/>
</dbReference>
<evidence type="ECO:0000256" key="1">
    <source>
        <dbReference type="ARBA" id="ARBA00022516"/>
    </source>
</evidence>
<dbReference type="AlphaFoldDB" id="A0A4P6FEA2"/>
<evidence type="ECO:0000259" key="6">
    <source>
        <dbReference type="Pfam" id="PF13720"/>
    </source>
</evidence>
<dbReference type="KEGG" id="agf:ET445_15755"/>
<keyword evidence="8" id="KW-1185">Reference proteome</keyword>
<dbReference type="InterPro" id="IPR029098">
    <property type="entry name" value="Acetyltransf_C"/>
</dbReference>
<dbReference type="InterPro" id="IPR010137">
    <property type="entry name" value="Lipid_A_LpxA"/>
</dbReference>
<evidence type="ECO:0000313" key="8">
    <source>
        <dbReference type="Proteomes" id="UP000291259"/>
    </source>
</evidence>
<dbReference type="Pfam" id="PF00132">
    <property type="entry name" value="Hexapep"/>
    <property type="match status" value="1"/>
</dbReference>
<dbReference type="EMBL" id="CP035491">
    <property type="protein sequence ID" value="QAY74570.1"/>
    <property type="molecule type" value="Genomic_DNA"/>
</dbReference>
<dbReference type="Gene3D" id="2.160.10.10">
    <property type="entry name" value="Hexapeptide repeat proteins"/>
    <property type="match status" value="2"/>
</dbReference>
<dbReference type="GO" id="GO:0009245">
    <property type="term" value="P:lipid A biosynthetic process"/>
    <property type="evidence" value="ECO:0007669"/>
    <property type="project" value="UniProtKB-KW"/>
</dbReference>
<organism evidence="7 8">
    <name type="scientific">Agromyces protaetiae</name>
    <dbReference type="NCBI Taxonomy" id="2509455"/>
    <lineage>
        <taxon>Bacteria</taxon>
        <taxon>Bacillati</taxon>
        <taxon>Actinomycetota</taxon>
        <taxon>Actinomycetes</taxon>
        <taxon>Micrococcales</taxon>
        <taxon>Microbacteriaceae</taxon>
        <taxon>Agromyces</taxon>
    </lineage>
</organism>
<evidence type="ECO:0000256" key="4">
    <source>
        <dbReference type="ARBA" id="ARBA00023098"/>
    </source>
</evidence>
<keyword evidence="2" id="KW-0441">Lipid A biosynthesis</keyword>
<reference evidence="7 8" key="1">
    <citation type="submission" date="2019-01" db="EMBL/GenBank/DDBJ databases">
        <title>Genome sequencing of strain FW100M-8.</title>
        <authorList>
            <person name="Heo J."/>
            <person name="Kim S.-J."/>
            <person name="Kim J.-S."/>
            <person name="Hong S.-B."/>
            <person name="Kwon S.-W."/>
        </authorList>
    </citation>
    <scope>NUCLEOTIDE SEQUENCE [LARGE SCALE GENOMIC DNA]</scope>
    <source>
        <strain evidence="7 8">FW100M-8</strain>
    </source>
</reference>
<name>A0A4P6FEA2_9MICO</name>
<keyword evidence="4" id="KW-0443">Lipid metabolism</keyword>
<keyword evidence="3 7" id="KW-0808">Transferase</keyword>
<dbReference type="OrthoDB" id="2643438at2"/>
<dbReference type="SUPFAM" id="SSF51161">
    <property type="entry name" value="Trimeric LpxA-like enzymes"/>
    <property type="match status" value="1"/>
</dbReference>